<dbReference type="Proteomes" id="UP000027120">
    <property type="component" value="Unassembled WGS sequence"/>
</dbReference>
<organism evidence="1 2">
    <name type="scientific">Citrus sinensis</name>
    <name type="common">Sweet orange</name>
    <name type="synonym">Citrus aurantium var. sinensis</name>
    <dbReference type="NCBI Taxonomy" id="2711"/>
    <lineage>
        <taxon>Eukaryota</taxon>
        <taxon>Viridiplantae</taxon>
        <taxon>Streptophyta</taxon>
        <taxon>Embryophyta</taxon>
        <taxon>Tracheophyta</taxon>
        <taxon>Spermatophyta</taxon>
        <taxon>Magnoliopsida</taxon>
        <taxon>eudicotyledons</taxon>
        <taxon>Gunneridae</taxon>
        <taxon>Pentapetalae</taxon>
        <taxon>rosids</taxon>
        <taxon>malvids</taxon>
        <taxon>Sapindales</taxon>
        <taxon>Rutaceae</taxon>
        <taxon>Aurantioideae</taxon>
        <taxon>Citrus</taxon>
    </lineage>
</organism>
<reference evidence="1 2" key="1">
    <citation type="submission" date="2014-04" db="EMBL/GenBank/DDBJ databases">
        <authorList>
            <consortium name="International Citrus Genome Consortium"/>
            <person name="Gmitter F."/>
            <person name="Chen C."/>
            <person name="Farmerie W."/>
            <person name="Harkins T."/>
            <person name="Desany B."/>
            <person name="Mohiuddin M."/>
            <person name="Kodira C."/>
            <person name="Borodovsky M."/>
            <person name="Lomsadze A."/>
            <person name="Burns P."/>
            <person name="Jenkins J."/>
            <person name="Prochnik S."/>
            <person name="Shu S."/>
            <person name="Chapman J."/>
            <person name="Pitluck S."/>
            <person name="Schmutz J."/>
            <person name="Rokhsar D."/>
        </authorList>
    </citation>
    <scope>NUCLEOTIDE SEQUENCE</scope>
</reference>
<evidence type="ECO:0000313" key="2">
    <source>
        <dbReference type="Proteomes" id="UP000027120"/>
    </source>
</evidence>
<protein>
    <submittedName>
        <fullName evidence="1">Uncharacterized protein</fullName>
    </submittedName>
</protein>
<dbReference type="AlphaFoldDB" id="A0A067GAX5"/>
<proteinExistence type="predicted"/>
<keyword evidence="2" id="KW-1185">Reference proteome</keyword>
<gene>
    <name evidence="1" type="ORF">CISIN_1g0433691mg</name>
</gene>
<feature type="non-terminal residue" evidence="1">
    <location>
        <position position="1"/>
    </location>
</feature>
<accession>A0A067GAX5</accession>
<evidence type="ECO:0000313" key="1">
    <source>
        <dbReference type="EMBL" id="KDO76729.1"/>
    </source>
</evidence>
<sequence>LFLVNDGVPSKAVWVQMK</sequence>
<dbReference type="EMBL" id="KK784881">
    <property type="protein sequence ID" value="KDO76729.1"/>
    <property type="molecule type" value="Genomic_DNA"/>
</dbReference>
<name>A0A067GAX5_CITSI</name>